<dbReference type="InterPro" id="IPR003959">
    <property type="entry name" value="ATPase_AAA_core"/>
</dbReference>
<dbReference type="GO" id="GO:0016887">
    <property type="term" value="F:ATP hydrolysis activity"/>
    <property type="evidence" value="ECO:0007669"/>
    <property type="project" value="InterPro"/>
</dbReference>
<feature type="domain" description="ATPase AAA-type core" evidence="1">
    <location>
        <begin position="26"/>
        <end position="323"/>
    </location>
</feature>
<dbReference type="Gene3D" id="3.40.50.300">
    <property type="entry name" value="P-loop containing nucleotide triphosphate hydrolases"/>
    <property type="match status" value="2"/>
</dbReference>
<evidence type="ECO:0000259" key="1">
    <source>
        <dbReference type="Pfam" id="PF13304"/>
    </source>
</evidence>
<dbReference type="SUPFAM" id="SSF52540">
    <property type="entry name" value="P-loop containing nucleoside triphosphate hydrolases"/>
    <property type="match status" value="1"/>
</dbReference>
<evidence type="ECO:0000313" key="3">
    <source>
        <dbReference type="Proteomes" id="UP000240638"/>
    </source>
</evidence>
<dbReference type="InterPro" id="IPR027417">
    <property type="entry name" value="P-loop_NTPase"/>
</dbReference>
<comment type="caution">
    <text evidence="2">The sequence shown here is derived from an EMBL/GenBank/DDBJ whole genome shotgun (WGS) entry which is preliminary data.</text>
</comment>
<dbReference type="GO" id="GO:0004519">
    <property type="term" value="F:endonuclease activity"/>
    <property type="evidence" value="ECO:0007669"/>
    <property type="project" value="UniProtKB-KW"/>
</dbReference>
<keyword evidence="2" id="KW-0255">Endonuclease</keyword>
<dbReference type="Proteomes" id="UP000240638">
    <property type="component" value="Unassembled WGS sequence"/>
</dbReference>
<dbReference type="Pfam" id="PF13304">
    <property type="entry name" value="AAA_21"/>
    <property type="match status" value="1"/>
</dbReference>
<keyword evidence="2" id="KW-0540">Nuclease</keyword>
<dbReference type="AlphaFoldDB" id="A0A2T3XRJ2"/>
<keyword evidence="2" id="KW-0378">Hydrolase</keyword>
<dbReference type="InterPro" id="IPR051396">
    <property type="entry name" value="Bact_Antivir_Def_Nuclease"/>
</dbReference>
<dbReference type="GO" id="GO:0005524">
    <property type="term" value="F:ATP binding"/>
    <property type="evidence" value="ECO:0007669"/>
    <property type="project" value="InterPro"/>
</dbReference>
<sequence>MARILKVDIQHFRSIHSLSWLPSPGLNCLIGPGDSGKTTILDAIDLCLGARRNVSFGDTDFFGLDVTQPIQITLTLGTLPDSLKDLDTYGQYLQAFNADTGLIEEEPRQGLETVLVLRLTVDGELEPVWSLVSQRALALGQERSVAWKDRLLLAPARLGTYASSNLSWTRGSVLNRVSDERPNLAAELANAAREARAQFGNQAGAQLAETLQIVTRTAGQLGVPVGAQAQALLDAHSVSIGDGAIALHDERGIPLRSLGTGSSRLLVAGLQRAAAQRASIALVDEVEYGLEPHRLVRLLDSLGAKENPPPLQVFLTTHSPVAVRELSGNQIFVTRKGADGVHQVRVVGIADDVQSTIRLDPEAFLARSVIVCEGASEVGLVRGLDQYWTELGFCSLLAAGTAHVNVGGGDPDRCFIRALAMLNLGYRVMVLVDADKPPTQALVDTYRARGGEFITWRLPRALEDELFLSLPDAAVDALLHRAVAFLEEELIASHIATQSQGQVTLAGIQQQRQQGQPYAPAVRSLLALTSRNRRNGWYKSLTRFEILAREIVGPNLENSEAGFVAMINQLFRWAHAA</sequence>
<evidence type="ECO:0000313" key="2">
    <source>
        <dbReference type="EMBL" id="PTB19108.1"/>
    </source>
</evidence>
<accession>A0A2T3XRJ2</accession>
<organism evidence="2 3">
    <name type="scientific">Trinickia symbiotica</name>
    <dbReference type="NCBI Taxonomy" id="863227"/>
    <lineage>
        <taxon>Bacteria</taxon>
        <taxon>Pseudomonadati</taxon>
        <taxon>Pseudomonadota</taxon>
        <taxon>Betaproteobacteria</taxon>
        <taxon>Burkholderiales</taxon>
        <taxon>Burkholderiaceae</taxon>
        <taxon>Trinickia</taxon>
    </lineage>
</organism>
<name>A0A2T3XRJ2_9BURK</name>
<protein>
    <submittedName>
        <fullName evidence="2">ATP-dependent endonuclease</fullName>
    </submittedName>
</protein>
<gene>
    <name evidence="2" type="ORF">C9I57_18845</name>
</gene>
<reference evidence="2 3" key="1">
    <citation type="submission" date="2018-03" db="EMBL/GenBank/DDBJ databases">
        <title>Whole genome analyses suggest that Burkholderia sensu lato contains two further novel genera in the rhizoxinica-symbiotica group Mycetohabitans gen. nov., and Trinickia gen. nov.: implications for the evolution of diazotrophy and nodulation in the Burkholderiaceae.</title>
        <authorList>
            <person name="Estrada De Los Santos P."/>
            <person name="Palmer M."/>
            <person name="Chavez-Ramirez B."/>
            <person name="Steenkamp E.T."/>
            <person name="Hirsch A.M."/>
            <person name="Manyaka P."/>
            <person name="Maluk M."/>
            <person name="Lafos M."/>
            <person name="Crook M."/>
            <person name="Gross E."/>
            <person name="Simon M.F."/>
            <person name="Bueno Dos Reis Junior F."/>
            <person name="Poole P.S."/>
            <person name="Venter S.N."/>
            <person name="James E.K."/>
        </authorList>
    </citation>
    <scope>NUCLEOTIDE SEQUENCE [LARGE SCALE GENOMIC DNA]</scope>
    <source>
        <strain evidence="2 3">JPY-366</strain>
    </source>
</reference>
<dbReference type="PANTHER" id="PTHR43581">
    <property type="entry name" value="ATP/GTP PHOSPHATASE"/>
    <property type="match status" value="1"/>
</dbReference>
<dbReference type="EMBL" id="PYUC01000009">
    <property type="protein sequence ID" value="PTB19108.1"/>
    <property type="molecule type" value="Genomic_DNA"/>
</dbReference>
<dbReference type="PANTHER" id="PTHR43581:SF4">
    <property type="entry name" value="ATP_GTP PHOSPHATASE"/>
    <property type="match status" value="1"/>
</dbReference>
<proteinExistence type="predicted"/>